<evidence type="ECO:0000256" key="5">
    <source>
        <dbReference type="ARBA" id="ARBA00022701"/>
    </source>
</evidence>
<evidence type="ECO:0000256" key="6">
    <source>
        <dbReference type="ARBA" id="ARBA00022776"/>
    </source>
</evidence>
<dbReference type="GO" id="GO:0005874">
    <property type="term" value="C:microtubule"/>
    <property type="evidence" value="ECO:0007669"/>
    <property type="project" value="UniProtKB-KW"/>
</dbReference>
<dbReference type="GO" id="GO:0051225">
    <property type="term" value="P:spindle assembly"/>
    <property type="evidence" value="ECO:0007669"/>
    <property type="project" value="InterPro"/>
</dbReference>
<keyword evidence="5" id="KW-0493">Microtubule</keyword>
<keyword evidence="6" id="KW-0498">Mitosis</keyword>
<evidence type="ECO:0000313" key="11">
    <source>
        <dbReference type="Ensembl" id="ENSAOWP00000003221.1"/>
    </source>
</evidence>
<comment type="subcellular location">
    <subcellularLocation>
        <location evidence="1">Cytoplasm</location>
        <location evidence="1">Cytoskeleton</location>
        <location evidence="1">Spindle</location>
    </subcellularLocation>
</comment>
<dbReference type="PRINTS" id="PR02087">
    <property type="entry name" value="HAUSAUGMINL1"/>
</dbReference>
<name>A0A8B9P0B4_APTOW</name>
<keyword evidence="12" id="KW-1185">Reference proteome</keyword>
<dbReference type="PANTHER" id="PTHR31570">
    <property type="entry name" value="HAUS AUGMIN-LIKE COMPLEX SUBUNIT 1"/>
    <property type="match status" value="1"/>
</dbReference>
<evidence type="ECO:0000256" key="3">
    <source>
        <dbReference type="ARBA" id="ARBA00022490"/>
    </source>
</evidence>
<evidence type="ECO:0000313" key="12">
    <source>
        <dbReference type="Proteomes" id="UP000694424"/>
    </source>
</evidence>
<evidence type="ECO:0000256" key="7">
    <source>
        <dbReference type="ARBA" id="ARBA00023054"/>
    </source>
</evidence>
<comment type="similarity">
    <text evidence="2">Belongs to the HAUS1 family.</text>
</comment>
<dbReference type="GO" id="GO:0005829">
    <property type="term" value="C:cytosol"/>
    <property type="evidence" value="ECO:0007669"/>
    <property type="project" value="TreeGrafter"/>
</dbReference>
<keyword evidence="7 10" id="KW-0175">Coiled coil</keyword>
<dbReference type="Ensembl" id="ENSAOWT00000003672.1">
    <property type="protein sequence ID" value="ENSAOWP00000003221.1"/>
    <property type="gene ID" value="ENSAOWG00000002264.1"/>
</dbReference>
<dbReference type="GO" id="GO:0051301">
    <property type="term" value="P:cell division"/>
    <property type="evidence" value="ECO:0007669"/>
    <property type="project" value="UniProtKB-KW"/>
</dbReference>
<reference evidence="11" key="2">
    <citation type="submission" date="2025-09" db="UniProtKB">
        <authorList>
            <consortium name="Ensembl"/>
        </authorList>
    </citation>
    <scope>IDENTIFICATION</scope>
</reference>
<sequence>MEGKLQRVTLWLKKVFGDQPIPQYEVNAKTIDILYELAEHNEARDRDISLLIDDMKQKAAEYEAEANYLQDLLTESLDFSLTNLSSEGTGYLNELVNSAMTLETKDTSLASFISAINDLTWDLYDTESKNREMELELISIKKKLTAALVLEKRLQEDLKKTEEHLEVEKAKAESRSQNLKFLKDKSEDFKIRIKAAEEQLSATGLDQSLTHQSLVNLSEKLAELEQEIVPLKTKLESYLDLTPNPSLAQVKIEEAKRELDALEAEFSSQLDMLTLSMPEPSKLRFT</sequence>
<keyword evidence="8" id="KW-0206">Cytoskeleton</keyword>
<dbReference type="InterPro" id="IPR026243">
    <property type="entry name" value="HAUS1"/>
</dbReference>
<dbReference type="PANTHER" id="PTHR31570:SF1">
    <property type="entry name" value="HAUS AUGMIN-LIKE COMPLEX SUBUNIT 1"/>
    <property type="match status" value="1"/>
</dbReference>
<keyword evidence="4" id="KW-0132">Cell division</keyword>
<dbReference type="AlphaFoldDB" id="A0A8B9P0B4"/>
<dbReference type="Pfam" id="PF25762">
    <property type="entry name" value="HAUS1"/>
    <property type="match status" value="1"/>
</dbReference>
<organism evidence="11 12">
    <name type="scientific">Apteryx owenii</name>
    <name type="common">Little spotted kiwi</name>
    <dbReference type="NCBI Taxonomy" id="8824"/>
    <lineage>
        <taxon>Eukaryota</taxon>
        <taxon>Metazoa</taxon>
        <taxon>Chordata</taxon>
        <taxon>Craniata</taxon>
        <taxon>Vertebrata</taxon>
        <taxon>Euteleostomi</taxon>
        <taxon>Archelosauria</taxon>
        <taxon>Archosauria</taxon>
        <taxon>Dinosauria</taxon>
        <taxon>Saurischia</taxon>
        <taxon>Theropoda</taxon>
        <taxon>Coelurosauria</taxon>
        <taxon>Aves</taxon>
        <taxon>Palaeognathae</taxon>
        <taxon>Apterygiformes</taxon>
        <taxon>Apterygidae</taxon>
        <taxon>Apteryx</taxon>
    </lineage>
</organism>
<feature type="coiled-coil region" evidence="10">
    <location>
        <begin position="151"/>
        <end position="272"/>
    </location>
</feature>
<evidence type="ECO:0000256" key="9">
    <source>
        <dbReference type="ARBA" id="ARBA00023306"/>
    </source>
</evidence>
<evidence type="ECO:0000256" key="8">
    <source>
        <dbReference type="ARBA" id="ARBA00023212"/>
    </source>
</evidence>
<evidence type="ECO:0000256" key="1">
    <source>
        <dbReference type="ARBA" id="ARBA00004186"/>
    </source>
</evidence>
<keyword evidence="3" id="KW-0963">Cytoplasm</keyword>
<dbReference type="GO" id="GO:0007098">
    <property type="term" value="P:centrosome cycle"/>
    <property type="evidence" value="ECO:0007669"/>
    <property type="project" value="TreeGrafter"/>
</dbReference>
<reference evidence="11" key="1">
    <citation type="submission" date="2025-08" db="UniProtKB">
        <authorList>
            <consortium name="Ensembl"/>
        </authorList>
    </citation>
    <scope>IDENTIFICATION</scope>
</reference>
<dbReference type="Proteomes" id="UP000694424">
    <property type="component" value="Unplaced"/>
</dbReference>
<evidence type="ECO:0000256" key="10">
    <source>
        <dbReference type="SAM" id="Coils"/>
    </source>
</evidence>
<evidence type="ECO:0000256" key="2">
    <source>
        <dbReference type="ARBA" id="ARBA00005479"/>
    </source>
</evidence>
<dbReference type="GO" id="GO:0005819">
    <property type="term" value="C:spindle"/>
    <property type="evidence" value="ECO:0007669"/>
    <property type="project" value="UniProtKB-SubCell"/>
</dbReference>
<evidence type="ECO:0000256" key="4">
    <source>
        <dbReference type="ARBA" id="ARBA00022618"/>
    </source>
</evidence>
<protein>
    <submittedName>
        <fullName evidence="11">HAUS augmin like complex subunit 1</fullName>
    </submittedName>
</protein>
<keyword evidence="9" id="KW-0131">Cell cycle</keyword>
<dbReference type="GO" id="GO:0070652">
    <property type="term" value="C:HAUS complex"/>
    <property type="evidence" value="ECO:0007669"/>
    <property type="project" value="InterPro"/>
</dbReference>
<proteinExistence type="inferred from homology"/>
<accession>A0A8B9P0B4</accession>